<protein>
    <recommendedName>
        <fullName evidence="5">Adenosine 5'-monophosphoramidase HINT3</fullName>
    </recommendedName>
    <alternativeName>
        <fullName evidence="6">Histidine triad nucleotide-binding protein 3</fullName>
    </alternativeName>
</protein>
<evidence type="ECO:0000256" key="2">
    <source>
        <dbReference type="ARBA" id="ARBA00022801"/>
    </source>
</evidence>
<evidence type="ECO:0000256" key="1">
    <source>
        <dbReference type="ARBA" id="ARBA00022741"/>
    </source>
</evidence>
<feature type="domain" description="HIT" evidence="8">
    <location>
        <begin position="253"/>
        <end position="311"/>
    </location>
</feature>
<evidence type="ECO:0000256" key="5">
    <source>
        <dbReference type="ARBA" id="ARBA00039802"/>
    </source>
</evidence>
<comment type="caution">
    <text evidence="9">The sequence shown here is derived from an EMBL/GenBank/DDBJ whole genome shotgun (WGS) entry which is preliminary data.</text>
</comment>
<comment type="similarity">
    <text evidence="4">Belongs to the HINT family.</text>
</comment>
<comment type="catalytic activity">
    <reaction evidence="3">
        <text>adenosine 5'-phosphoramidate + H2O = NH4(+) + AMP</text>
        <dbReference type="Rhea" id="RHEA:67916"/>
        <dbReference type="ChEBI" id="CHEBI:15377"/>
        <dbReference type="ChEBI" id="CHEBI:28938"/>
        <dbReference type="ChEBI" id="CHEBI:57890"/>
        <dbReference type="ChEBI" id="CHEBI:456215"/>
    </reaction>
</comment>
<evidence type="ECO:0000256" key="4">
    <source>
        <dbReference type="ARBA" id="ARBA00025764"/>
    </source>
</evidence>
<reference evidence="9 10" key="1">
    <citation type="submission" date="2024-07" db="EMBL/GenBank/DDBJ databases">
        <title>Chromosome-level genome assembly of the water stick insect Ranatra chinensis (Heteroptera: Nepidae).</title>
        <authorList>
            <person name="Liu X."/>
        </authorList>
    </citation>
    <scope>NUCLEOTIDE SEQUENCE [LARGE SCALE GENOMIC DNA]</scope>
    <source>
        <strain evidence="9">Cailab_2021Rc</strain>
        <tissue evidence="9">Muscle</tissue>
    </source>
</reference>
<evidence type="ECO:0000259" key="8">
    <source>
        <dbReference type="PROSITE" id="PS51084"/>
    </source>
</evidence>
<gene>
    <name evidence="9" type="ORF">AAG570_005835</name>
</gene>
<organism evidence="9 10">
    <name type="scientific">Ranatra chinensis</name>
    <dbReference type="NCBI Taxonomy" id="642074"/>
    <lineage>
        <taxon>Eukaryota</taxon>
        <taxon>Metazoa</taxon>
        <taxon>Ecdysozoa</taxon>
        <taxon>Arthropoda</taxon>
        <taxon>Hexapoda</taxon>
        <taxon>Insecta</taxon>
        <taxon>Pterygota</taxon>
        <taxon>Neoptera</taxon>
        <taxon>Paraneoptera</taxon>
        <taxon>Hemiptera</taxon>
        <taxon>Heteroptera</taxon>
        <taxon>Panheteroptera</taxon>
        <taxon>Nepomorpha</taxon>
        <taxon>Nepidae</taxon>
        <taxon>Ranatrinae</taxon>
        <taxon>Ranatra</taxon>
    </lineage>
</organism>
<sequence length="311" mass="35239">MMAREEPKNTDCIYRDGIRGSIERSPPPRLLWNDNKLCGLGYQRALRGNAIISEKRYSASIQKSIATDCIPLENSATRVGRCEAAVIRRVVAIVSGGAEVMTPVATLTTDNKLTMYKSILKPTWTYGIELWGLAQKSNIDKIQSVQSKTLRITLDALWKRLSNGEEVKETVEKWLSEVERSLFNVDIKKPVHKLMSVKDTPRTNDCRAVIEISDTKNDHRFQIAFLEVRLEQDNSTVVMSEDAKSICRDDKCLFCQIIEADEPDKILYKDDEVVVFADIKPASKHHYLVTSKEHIKDAKELKGDIGRKIGE</sequence>
<comment type="caution">
    <text evidence="7">Lacks conserved residue(s) required for the propagation of feature annotation.</text>
</comment>
<dbReference type="GO" id="GO:0000166">
    <property type="term" value="F:nucleotide binding"/>
    <property type="evidence" value="ECO:0007669"/>
    <property type="project" value="UniProtKB-KW"/>
</dbReference>
<dbReference type="AlphaFoldDB" id="A0ABD0Y094"/>
<name>A0ABD0Y094_9HEMI</name>
<evidence type="ECO:0000313" key="9">
    <source>
        <dbReference type="EMBL" id="KAL1116340.1"/>
    </source>
</evidence>
<accession>A0ABD0Y094</accession>
<dbReference type="PANTHER" id="PTHR12486:SF5">
    <property type="entry name" value="ADENOSINE 5'-MONOPHOSPHORAMIDASE HINT3"/>
    <property type="match status" value="1"/>
</dbReference>
<dbReference type="PANTHER" id="PTHR12486">
    <property type="entry name" value="APRATAXIN-RELATED"/>
    <property type="match status" value="1"/>
</dbReference>
<keyword evidence="10" id="KW-1185">Reference proteome</keyword>
<dbReference type="SUPFAM" id="SSF54197">
    <property type="entry name" value="HIT-like"/>
    <property type="match status" value="1"/>
</dbReference>
<evidence type="ECO:0000313" key="10">
    <source>
        <dbReference type="Proteomes" id="UP001558652"/>
    </source>
</evidence>
<dbReference type="Gene3D" id="3.30.428.10">
    <property type="entry name" value="HIT-like"/>
    <property type="match status" value="1"/>
</dbReference>
<dbReference type="Pfam" id="PF11969">
    <property type="entry name" value="DcpS_C"/>
    <property type="match status" value="1"/>
</dbReference>
<keyword evidence="2" id="KW-0378">Hydrolase</keyword>
<evidence type="ECO:0000256" key="3">
    <source>
        <dbReference type="ARBA" id="ARBA00024472"/>
    </source>
</evidence>
<dbReference type="Proteomes" id="UP001558652">
    <property type="component" value="Unassembled WGS sequence"/>
</dbReference>
<dbReference type="GO" id="GO:0016787">
    <property type="term" value="F:hydrolase activity"/>
    <property type="evidence" value="ECO:0007669"/>
    <property type="project" value="UniProtKB-KW"/>
</dbReference>
<keyword evidence="1" id="KW-0547">Nucleotide-binding</keyword>
<dbReference type="PROSITE" id="PS51084">
    <property type="entry name" value="HIT_2"/>
    <property type="match status" value="1"/>
</dbReference>
<dbReference type="InterPro" id="IPR036265">
    <property type="entry name" value="HIT-like_sf"/>
</dbReference>
<evidence type="ECO:0000256" key="6">
    <source>
        <dbReference type="ARBA" id="ARBA00042361"/>
    </source>
</evidence>
<dbReference type="InterPro" id="IPR011146">
    <property type="entry name" value="HIT-like"/>
</dbReference>
<proteinExistence type="inferred from homology"/>
<evidence type="ECO:0000256" key="7">
    <source>
        <dbReference type="PROSITE-ProRule" id="PRU00464"/>
    </source>
</evidence>
<dbReference type="EMBL" id="JBFDAA010000018">
    <property type="protein sequence ID" value="KAL1116340.1"/>
    <property type="molecule type" value="Genomic_DNA"/>
</dbReference>